<reference evidence="1" key="1">
    <citation type="submission" date="2019-04" db="EMBL/GenBank/DDBJ databases">
        <title>Friends and foes A comparative genomics study of 23 Aspergillus species from section Flavi.</title>
        <authorList>
            <consortium name="DOE Joint Genome Institute"/>
            <person name="Kjaerbolling I."/>
            <person name="Vesth T."/>
            <person name="Frisvad J.C."/>
            <person name="Nybo J.L."/>
            <person name="Theobald S."/>
            <person name="Kildgaard S."/>
            <person name="Isbrandt T."/>
            <person name="Kuo A."/>
            <person name="Sato A."/>
            <person name="Lyhne E.K."/>
            <person name="Kogle M.E."/>
            <person name="Wiebenga A."/>
            <person name="Kun R.S."/>
            <person name="Lubbers R.J."/>
            <person name="Makela M.R."/>
            <person name="Barry K."/>
            <person name="Chovatia M."/>
            <person name="Clum A."/>
            <person name="Daum C."/>
            <person name="Haridas S."/>
            <person name="He G."/>
            <person name="LaButti K."/>
            <person name="Lipzen A."/>
            <person name="Mondo S."/>
            <person name="Riley R."/>
            <person name="Salamov A."/>
            <person name="Simmons B.A."/>
            <person name="Magnuson J.K."/>
            <person name="Henrissat B."/>
            <person name="Mortensen U.H."/>
            <person name="Larsen T.O."/>
            <person name="Devries R.P."/>
            <person name="Grigoriev I.V."/>
            <person name="Machida M."/>
            <person name="Baker S.E."/>
            <person name="Andersen M.R."/>
        </authorList>
    </citation>
    <scope>NUCLEOTIDE SEQUENCE</scope>
    <source>
        <strain evidence="1">CBS 117612</strain>
    </source>
</reference>
<evidence type="ECO:0000313" key="1">
    <source>
        <dbReference type="EMBL" id="KAE8341072.1"/>
    </source>
</evidence>
<dbReference type="Proteomes" id="UP000325558">
    <property type="component" value="Unassembled WGS sequence"/>
</dbReference>
<protein>
    <submittedName>
        <fullName evidence="1">Uncharacterized protein</fullName>
    </submittedName>
</protein>
<accession>A0A5N6Y6H1</accession>
<name>A0A5N6Y6H1_9EURO</name>
<organism evidence="1">
    <name type="scientific">Aspergillus arachidicola</name>
    <dbReference type="NCBI Taxonomy" id="656916"/>
    <lineage>
        <taxon>Eukaryota</taxon>
        <taxon>Fungi</taxon>
        <taxon>Dikarya</taxon>
        <taxon>Ascomycota</taxon>
        <taxon>Pezizomycotina</taxon>
        <taxon>Eurotiomycetes</taxon>
        <taxon>Eurotiomycetidae</taxon>
        <taxon>Eurotiales</taxon>
        <taxon>Aspergillaceae</taxon>
        <taxon>Aspergillus</taxon>
        <taxon>Aspergillus subgen. Circumdati</taxon>
    </lineage>
</organism>
<dbReference type="AlphaFoldDB" id="A0A5N6Y6H1"/>
<proteinExistence type="predicted"/>
<dbReference type="EMBL" id="ML737143">
    <property type="protein sequence ID" value="KAE8341072.1"/>
    <property type="molecule type" value="Genomic_DNA"/>
</dbReference>
<gene>
    <name evidence="1" type="ORF">BDV24DRAFT_132869</name>
</gene>
<sequence length="57" mass="6692">MFIPAGRLQGRCVIYIYNSAVYLITSRNTFAWFSLHLVQRLSNKIKKNRATRTRFVA</sequence>